<accession>X0ZYG3</accession>
<protein>
    <submittedName>
        <fullName evidence="1">Uncharacterized protein</fullName>
    </submittedName>
</protein>
<sequence length="39" mass="4756">MKTRIYLVVEHPFGVTESDITKLIKLPYNWYIENSEWIK</sequence>
<name>X0ZYG3_9ZZZZ</name>
<evidence type="ECO:0000313" key="1">
    <source>
        <dbReference type="EMBL" id="GAG53066.1"/>
    </source>
</evidence>
<proteinExistence type="predicted"/>
<organism evidence="1">
    <name type="scientific">marine sediment metagenome</name>
    <dbReference type="NCBI Taxonomy" id="412755"/>
    <lineage>
        <taxon>unclassified sequences</taxon>
        <taxon>metagenomes</taxon>
        <taxon>ecological metagenomes</taxon>
    </lineage>
</organism>
<dbReference type="EMBL" id="BARS01053701">
    <property type="protein sequence ID" value="GAG53066.1"/>
    <property type="molecule type" value="Genomic_DNA"/>
</dbReference>
<dbReference type="AlphaFoldDB" id="X0ZYG3"/>
<comment type="caution">
    <text evidence="1">The sequence shown here is derived from an EMBL/GenBank/DDBJ whole genome shotgun (WGS) entry which is preliminary data.</text>
</comment>
<gene>
    <name evidence="1" type="ORF">S01H1_79626</name>
</gene>
<reference evidence="1" key="1">
    <citation type="journal article" date="2014" name="Front. Microbiol.">
        <title>High frequency of phylogenetically diverse reductive dehalogenase-homologous genes in deep subseafloor sedimentary metagenomes.</title>
        <authorList>
            <person name="Kawai M."/>
            <person name="Futagami T."/>
            <person name="Toyoda A."/>
            <person name="Takaki Y."/>
            <person name="Nishi S."/>
            <person name="Hori S."/>
            <person name="Arai W."/>
            <person name="Tsubouchi T."/>
            <person name="Morono Y."/>
            <person name="Uchiyama I."/>
            <person name="Ito T."/>
            <person name="Fujiyama A."/>
            <person name="Inagaki F."/>
            <person name="Takami H."/>
        </authorList>
    </citation>
    <scope>NUCLEOTIDE SEQUENCE</scope>
    <source>
        <strain evidence="1">Expedition CK06-06</strain>
    </source>
</reference>